<reference evidence="3" key="1">
    <citation type="submission" date="2019-09" db="EMBL/GenBank/DDBJ databases">
        <title>Antimicrobial potential of Antarctic Bacteria.</title>
        <authorList>
            <person name="Benaud N."/>
            <person name="Edwards R.J."/>
            <person name="Ferrari B.C."/>
        </authorList>
    </citation>
    <scope>NUCLEOTIDE SEQUENCE [LARGE SCALE GENOMIC DNA]</scope>
    <source>
        <strain evidence="3">SPB151</strain>
    </source>
</reference>
<keyword evidence="1" id="KW-0472">Membrane</keyword>
<name>A0A7G6X502_9ACTN</name>
<sequence>MMARSAVLRSGLTRILTVVGVLAGVLAMHGLTSNHDAEMPGMAAAPTTSSGHRATGDPTMAAGHDDALSAGFTTEEPKARGADAGHGMAGACVAVLTLSLLLLALAAGSRWRRIRQRGHRGLPLAWRPVPDGRPPPWLAPSLSKLCVLRT</sequence>
<organism evidence="2 3">
    <name type="scientific">Kribbella qitaiheensis</name>
    <dbReference type="NCBI Taxonomy" id="1544730"/>
    <lineage>
        <taxon>Bacteria</taxon>
        <taxon>Bacillati</taxon>
        <taxon>Actinomycetota</taxon>
        <taxon>Actinomycetes</taxon>
        <taxon>Propionibacteriales</taxon>
        <taxon>Kribbellaceae</taxon>
        <taxon>Kribbella</taxon>
    </lineage>
</organism>
<evidence type="ECO:0000313" key="2">
    <source>
        <dbReference type="EMBL" id="QNE21317.1"/>
    </source>
</evidence>
<keyword evidence="1" id="KW-0812">Transmembrane</keyword>
<dbReference type="Proteomes" id="UP000515563">
    <property type="component" value="Chromosome"/>
</dbReference>
<keyword evidence="1" id="KW-1133">Transmembrane helix</keyword>
<reference evidence="2 3" key="2">
    <citation type="journal article" date="2020" name="Microbiol. Resour. Announc.">
        <title>Antarctic desert soil bacteria exhibit high novel natural product potential, evaluated through long-read genome sequencing and comparative genomics.</title>
        <authorList>
            <person name="Benaud N."/>
            <person name="Edwards R.J."/>
            <person name="Amos T.G."/>
            <person name="D'Agostino P.M."/>
            <person name="Gutierrez-Chavez C."/>
            <person name="Montgomery K."/>
            <person name="Nicetic I."/>
            <person name="Ferrari B.C."/>
        </authorList>
    </citation>
    <scope>NUCLEOTIDE SEQUENCE [LARGE SCALE GENOMIC DNA]</scope>
    <source>
        <strain evidence="2 3">SPB151</strain>
    </source>
</reference>
<dbReference type="KEGG" id="kqi:F1D05_29635"/>
<dbReference type="Pfam" id="PF19650">
    <property type="entry name" value="DUF6153"/>
    <property type="match status" value="1"/>
</dbReference>
<evidence type="ECO:0000256" key="1">
    <source>
        <dbReference type="SAM" id="Phobius"/>
    </source>
</evidence>
<dbReference type="InterPro" id="IPR046151">
    <property type="entry name" value="DUF6153"/>
</dbReference>
<protein>
    <submittedName>
        <fullName evidence="2">Uncharacterized protein</fullName>
    </submittedName>
</protein>
<keyword evidence="3" id="KW-1185">Reference proteome</keyword>
<feature type="transmembrane region" description="Helical" evidence="1">
    <location>
        <begin position="87"/>
        <end position="107"/>
    </location>
</feature>
<dbReference type="EMBL" id="CP043661">
    <property type="protein sequence ID" value="QNE21317.1"/>
    <property type="molecule type" value="Genomic_DNA"/>
</dbReference>
<feature type="transmembrane region" description="Helical" evidence="1">
    <location>
        <begin position="12"/>
        <end position="32"/>
    </location>
</feature>
<accession>A0A7G6X502</accession>
<dbReference type="AlphaFoldDB" id="A0A7G6X502"/>
<proteinExistence type="predicted"/>
<gene>
    <name evidence="2" type="ORF">F1D05_29635</name>
</gene>
<evidence type="ECO:0000313" key="3">
    <source>
        <dbReference type="Proteomes" id="UP000515563"/>
    </source>
</evidence>